<dbReference type="InterPro" id="IPR006224">
    <property type="entry name" value="PsdUridine_synth_RluA-like_CS"/>
</dbReference>
<dbReference type="EMBL" id="JAMWBK010000002">
    <property type="protein sequence ID" value="KAJ8908104.1"/>
    <property type="molecule type" value="Genomic_DNA"/>
</dbReference>
<reference evidence="3 4" key="1">
    <citation type="journal article" date="2023" name="Nat. Commun.">
        <title>Origin of minicircular mitochondrial genomes in red algae.</title>
        <authorList>
            <person name="Lee Y."/>
            <person name="Cho C.H."/>
            <person name="Lee Y.M."/>
            <person name="Park S.I."/>
            <person name="Yang J.H."/>
            <person name="West J.A."/>
            <person name="Bhattacharya D."/>
            <person name="Yoon H.S."/>
        </authorList>
    </citation>
    <scope>NUCLEOTIDE SEQUENCE [LARGE SCALE GENOMIC DNA]</scope>
    <source>
        <strain evidence="3 4">CCMP1338</strain>
        <tissue evidence="3">Whole cell</tissue>
    </source>
</reference>
<organism evidence="3 4">
    <name type="scientific">Rhodosorus marinus</name>
    <dbReference type="NCBI Taxonomy" id="101924"/>
    <lineage>
        <taxon>Eukaryota</taxon>
        <taxon>Rhodophyta</taxon>
        <taxon>Stylonematophyceae</taxon>
        <taxon>Stylonematales</taxon>
        <taxon>Stylonemataceae</taxon>
        <taxon>Rhodosorus</taxon>
    </lineage>
</organism>
<dbReference type="PROSITE" id="PS01129">
    <property type="entry name" value="PSI_RLU"/>
    <property type="match status" value="1"/>
</dbReference>
<dbReference type="CDD" id="cd02869">
    <property type="entry name" value="PseudoU_synth_RluA_like"/>
    <property type="match status" value="1"/>
</dbReference>
<feature type="domain" description="Pseudouridine synthase RsuA/RluA-like" evidence="2">
    <location>
        <begin position="78"/>
        <end position="233"/>
    </location>
</feature>
<protein>
    <recommendedName>
        <fullName evidence="2">Pseudouridine synthase RsuA/RluA-like domain-containing protein</fullName>
    </recommendedName>
</protein>
<evidence type="ECO:0000313" key="4">
    <source>
        <dbReference type="Proteomes" id="UP001157974"/>
    </source>
</evidence>
<dbReference type="Pfam" id="PF00849">
    <property type="entry name" value="PseudoU_synth_2"/>
    <property type="match status" value="1"/>
</dbReference>
<dbReference type="GO" id="GO:0000455">
    <property type="term" value="P:enzyme-directed rRNA pseudouridine synthesis"/>
    <property type="evidence" value="ECO:0007669"/>
    <property type="project" value="TreeGrafter"/>
</dbReference>
<dbReference type="InterPro" id="IPR020103">
    <property type="entry name" value="PsdUridine_synth_cat_dom_sf"/>
</dbReference>
<evidence type="ECO:0000313" key="3">
    <source>
        <dbReference type="EMBL" id="KAJ8908104.1"/>
    </source>
</evidence>
<evidence type="ECO:0000256" key="1">
    <source>
        <dbReference type="ARBA" id="ARBA00010876"/>
    </source>
</evidence>
<name>A0AAV8UZT3_9RHOD</name>
<dbReference type="GO" id="GO:0003723">
    <property type="term" value="F:RNA binding"/>
    <property type="evidence" value="ECO:0007669"/>
    <property type="project" value="InterPro"/>
</dbReference>
<comment type="similarity">
    <text evidence="1">Belongs to the pseudouridine synthase RluA family.</text>
</comment>
<dbReference type="SUPFAM" id="SSF55120">
    <property type="entry name" value="Pseudouridine synthase"/>
    <property type="match status" value="1"/>
</dbReference>
<dbReference type="InterPro" id="IPR050188">
    <property type="entry name" value="RluA_PseudoU_synthase"/>
</dbReference>
<dbReference type="PANTHER" id="PTHR21600:SF87">
    <property type="entry name" value="RNA PSEUDOURIDYLATE SYNTHASE DOMAIN-CONTAINING PROTEIN 1"/>
    <property type="match status" value="1"/>
</dbReference>
<gene>
    <name evidence="3" type="ORF">NDN08_008199</name>
</gene>
<dbReference type="InterPro" id="IPR006145">
    <property type="entry name" value="PsdUridine_synth_RsuA/RluA"/>
</dbReference>
<comment type="caution">
    <text evidence="3">The sequence shown here is derived from an EMBL/GenBank/DDBJ whole genome shotgun (WGS) entry which is preliminary data.</text>
</comment>
<dbReference type="PANTHER" id="PTHR21600">
    <property type="entry name" value="MITOCHONDRIAL RNA PSEUDOURIDINE SYNTHASE"/>
    <property type="match status" value="1"/>
</dbReference>
<evidence type="ECO:0000259" key="2">
    <source>
        <dbReference type="Pfam" id="PF00849"/>
    </source>
</evidence>
<dbReference type="Gene3D" id="3.30.2350.10">
    <property type="entry name" value="Pseudouridine synthase"/>
    <property type="match status" value="1"/>
</dbReference>
<accession>A0AAV8UZT3</accession>
<dbReference type="GO" id="GO:0009982">
    <property type="term" value="F:pseudouridine synthase activity"/>
    <property type="evidence" value="ECO:0007669"/>
    <property type="project" value="InterPro"/>
</dbReference>
<keyword evidence="4" id="KW-1185">Reference proteome</keyword>
<dbReference type="Proteomes" id="UP001157974">
    <property type="component" value="Unassembled WGS sequence"/>
</dbReference>
<dbReference type="AlphaFoldDB" id="A0AAV8UZT3"/>
<proteinExistence type="inferred from homology"/>
<sequence length="311" mass="34882">MGFVFWVGSHGPWGGGKAARSAKTSLEGSGPGFYRRNKELMSPEDYAVWKQDIRKRSREIPLVVDYDPVEVVYEDEDLLAVVKPCGLKIHPAHRFVGGTLVNRVHGYLGSAPFTLHRIDQSTSGIVLMAKRRGPVLSEMSRLFRDKEISKEYLALVDTPLEDTVIETGKKFLIDAPIARDDNDLFARKICRDSEERKEAKTEVWTLQNGRSVSLVCAMPITGRTHQIRLHLRHAGYPIVGDPAYGPRGPWQNPDDIESRSQLRLHAWKLNFKHPLTQADVTLTAAPNPDFLRAMKIHGLNSDALPLKSADT</sequence>